<dbReference type="RefSeq" id="XP_010914025.1">
    <property type="nucleotide sequence ID" value="XM_010915723.3"/>
</dbReference>
<protein>
    <submittedName>
        <fullName evidence="5">Protein ENHANCED DISEASE RESISTANCE 4</fullName>
    </submittedName>
</protein>
<accession>A0A6I9QS31</accession>
<dbReference type="PANTHER" id="PTHR31105">
    <property type="entry name" value="EXTRA-LARGE G-PROTEIN-LIKE"/>
    <property type="match status" value="1"/>
</dbReference>
<name>A0A6I9QS31_ELAGV</name>
<feature type="compositionally biased region" description="Basic and acidic residues" evidence="1">
    <location>
        <begin position="66"/>
        <end position="75"/>
    </location>
</feature>
<dbReference type="InterPro" id="IPR040244">
    <property type="entry name" value="EDR4-like"/>
</dbReference>
<dbReference type="FunCoup" id="A0A6I9QS31">
    <property type="interactions" value="2280"/>
</dbReference>
<feature type="region of interest" description="Disordered" evidence="1">
    <location>
        <begin position="107"/>
        <end position="132"/>
    </location>
</feature>
<evidence type="ECO:0000259" key="3">
    <source>
        <dbReference type="Pfam" id="PF22910"/>
    </source>
</evidence>
<sequence>MAEGVGAKVRVVRCPKCDKLLPELPDFTVYRCGGCSATLQAKKRNPSTDYSLERSDGGDVKCFDNSESCSEKKGVNPDSGSETDRESIEVGFRREEKMLLHSGANSINSSASMTENRDVSQKPNASSLHGLLPSGSGIRDRYSIWCRSSRAQVTDRNSNADELVKEKLEVQSTDLHRRTQQTQVSMGEERCRASIICGLPRDQMNGVPIAPYADEGPSSQQMKLTHGYGNGGPTMKQKRERADKAEYLEQDPAQLLRKLDELRDQLRRSCEVVDRPKDRIPKNRREASSSYNHQGHGTWFPEGLSSLNRDSSLHPCIPNGYSTGLPNFYPGYGEPFVSQALGRTSYHCHVQYPERPMCNCPCGHLDLDPVISYHHEGFYPQPACSCVHCYNKHQVLPAQAPPAFISNKRVPYLENNHGFYHVDGPSVSGSRSYNQTYGSSSLYSHEQQSQQSAAFPGKTDSRPCQPKAGAAPFVVCCNCFELLLLPQKLKLTVEKCFKLRCGSCFQVISLELDGKRLVTSARPPATPATKISNGSNDGLNEDFLPQSHANRHPDTSYSEDYDSPGYNIQSMVENLVSPPTSSHEMTGKKYDLNFSHADKMQGISTSSSRSEDVESPDSQMCQRDAPSSAELPFEDEVTSDVPGLPLREHLAHPLSNQVTYGSGKGSTSRRYNQKKIASFNGNFQQNSEKDVQAATEIDLSVDEYSNPDFSQDSWEVRRDEDQHRIGKDDDSFFAGLMKKTFKDISLFNQSGKDDRSKVSINGHPISDHLVKKAEKLAGPVYPGKYWYDYRAGFWGVMGHPCLGIIPPFIEEFNYPMPQNCAGGNTGVIVNGRELHQRDLDLLVSRGLSPNADQSYIIEISGKVFDEASGEELDSLGRLAPTVEKMKHGFGMRVPRVIA</sequence>
<proteinExistence type="predicted"/>
<dbReference type="OrthoDB" id="2020426at2759"/>
<dbReference type="InterPro" id="IPR021480">
    <property type="entry name" value="Zinc_ribbon_12"/>
</dbReference>
<gene>
    <name evidence="5" type="primary">LOC105039539</name>
</gene>
<reference evidence="5" key="1">
    <citation type="submission" date="2025-08" db="UniProtKB">
        <authorList>
            <consortium name="RefSeq"/>
        </authorList>
    </citation>
    <scope>IDENTIFICATION</scope>
</reference>
<feature type="region of interest" description="Disordered" evidence="1">
    <location>
        <begin position="520"/>
        <end position="560"/>
    </location>
</feature>
<keyword evidence="4" id="KW-1185">Reference proteome</keyword>
<dbReference type="InterPro" id="IPR055126">
    <property type="entry name" value="EDR4-like_N"/>
</dbReference>
<dbReference type="InParanoid" id="A0A6I9QS31"/>
<organism evidence="4 5">
    <name type="scientific">Elaeis guineensis var. tenera</name>
    <name type="common">Oil palm</name>
    <dbReference type="NCBI Taxonomy" id="51953"/>
    <lineage>
        <taxon>Eukaryota</taxon>
        <taxon>Viridiplantae</taxon>
        <taxon>Streptophyta</taxon>
        <taxon>Embryophyta</taxon>
        <taxon>Tracheophyta</taxon>
        <taxon>Spermatophyta</taxon>
        <taxon>Magnoliopsida</taxon>
        <taxon>Liliopsida</taxon>
        <taxon>Arecaceae</taxon>
        <taxon>Arecoideae</taxon>
        <taxon>Cocoseae</taxon>
        <taxon>Elaeidinae</taxon>
        <taxon>Elaeis</taxon>
    </lineage>
</organism>
<dbReference type="GO" id="GO:1900150">
    <property type="term" value="P:regulation of defense response to fungus"/>
    <property type="evidence" value="ECO:0007669"/>
    <property type="project" value="InterPro"/>
</dbReference>
<evidence type="ECO:0000313" key="4">
    <source>
        <dbReference type="Proteomes" id="UP000504607"/>
    </source>
</evidence>
<dbReference type="Pfam" id="PF22910">
    <property type="entry name" value="EDR4-like_1st"/>
    <property type="match status" value="1"/>
</dbReference>
<evidence type="ECO:0000256" key="1">
    <source>
        <dbReference type="SAM" id="MobiDB-lite"/>
    </source>
</evidence>
<feature type="domain" description="Probable zinc-ribbon" evidence="2">
    <location>
        <begin position="468"/>
        <end position="512"/>
    </location>
</feature>
<dbReference type="GeneID" id="105039539"/>
<dbReference type="Pfam" id="PF11331">
    <property type="entry name" value="Zn_ribbon_12"/>
    <property type="match status" value="1"/>
</dbReference>
<feature type="compositionally biased region" description="Polar residues" evidence="1">
    <location>
        <begin position="529"/>
        <end position="538"/>
    </location>
</feature>
<dbReference type="KEGG" id="egu:105039539"/>
<dbReference type="AlphaFoldDB" id="A0A6I9QS31"/>
<dbReference type="Proteomes" id="UP000504607">
    <property type="component" value="Chromosome 1"/>
</dbReference>
<feature type="domain" description="Enhanced disease resistance 4-like N-terminal" evidence="3">
    <location>
        <begin position="8"/>
        <end position="41"/>
    </location>
</feature>
<evidence type="ECO:0000259" key="2">
    <source>
        <dbReference type="Pfam" id="PF11331"/>
    </source>
</evidence>
<feature type="region of interest" description="Disordered" evidence="1">
    <location>
        <begin position="601"/>
        <end position="641"/>
    </location>
</feature>
<evidence type="ECO:0000313" key="5">
    <source>
        <dbReference type="RefSeq" id="XP_010914025.1"/>
    </source>
</evidence>
<dbReference type="PANTHER" id="PTHR31105:SF42">
    <property type="entry name" value="OS02G0258300 PROTEIN"/>
    <property type="match status" value="1"/>
</dbReference>
<feature type="region of interest" description="Disordered" evidence="1">
    <location>
        <begin position="66"/>
        <end position="87"/>
    </location>
</feature>